<dbReference type="InterPro" id="IPR014716">
    <property type="entry name" value="Fibrinogen_a/b/g_C_1"/>
</dbReference>
<evidence type="ECO:0000313" key="3">
    <source>
        <dbReference type="EMBL" id="KAK2151393.1"/>
    </source>
</evidence>
<organism evidence="3 4">
    <name type="scientific">Ridgeia piscesae</name>
    <name type="common">Tubeworm</name>
    <dbReference type="NCBI Taxonomy" id="27915"/>
    <lineage>
        <taxon>Eukaryota</taxon>
        <taxon>Metazoa</taxon>
        <taxon>Spiralia</taxon>
        <taxon>Lophotrochozoa</taxon>
        <taxon>Annelida</taxon>
        <taxon>Polychaeta</taxon>
        <taxon>Sedentaria</taxon>
        <taxon>Canalipalpata</taxon>
        <taxon>Sabellida</taxon>
        <taxon>Siboglinidae</taxon>
        <taxon>Ridgeia</taxon>
    </lineage>
</organism>
<dbReference type="GO" id="GO:0005615">
    <property type="term" value="C:extracellular space"/>
    <property type="evidence" value="ECO:0007669"/>
    <property type="project" value="TreeGrafter"/>
</dbReference>
<dbReference type="PROSITE" id="PS00514">
    <property type="entry name" value="FIBRINOGEN_C_1"/>
    <property type="match status" value="1"/>
</dbReference>
<evidence type="ECO:0000313" key="4">
    <source>
        <dbReference type="Proteomes" id="UP001209878"/>
    </source>
</evidence>
<comment type="caution">
    <text evidence="3">The sequence shown here is derived from an EMBL/GenBank/DDBJ whole genome shotgun (WGS) entry which is preliminary data.</text>
</comment>
<protein>
    <recommendedName>
        <fullName evidence="2">Fibrinogen C-terminal domain-containing protein</fullName>
    </recommendedName>
</protein>
<dbReference type="SMART" id="SM00186">
    <property type="entry name" value="FBG"/>
    <property type="match status" value="1"/>
</dbReference>
<reference evidence="3" key="1">
    <citation type="journal article" date="2023" name="Mol. Biol. Evol.">
        <title>Third-Generation Sequencing Reveals the Adaptive Role of the Epigenome in Three Deep-Sea Polychaetes.</title>
        <authorList>
            <person name="Perez M."/>
            <person name="Aroh O."/>
            <person name="Sun Y."/>
            <person name="Lan Y."/>
            <person name="Juniper S.K."/>
            <person name="Young C.R."/>
            <person name="Angers B."/>
            <person name="Qian P.Y."/>
        </authorList>
    </citation>
    <scope>NUCLEOTIDE SEQUENCE</scope>
    <source>
        <strain evidence="3">R07B-5</strain>
    </source>
</reference>
<evidence type="ECO:0000259" key="2">
    <source>
        <dbReference type="PROSITE" id="PS51406"/>
    </source>
</evidence>
<evidence type="ECO:0000256" key="1">
    <source>
        <dbReference type="ARBA" id="ARBA00023157"/>
    </source>
</evidence>
<sequence>MKRYEMVFQRRVDNTTDFFRDWKSYKEGFGDPIRNFWLGNDNLHAITSQKKYTLRVDLADFENQTSYAEYADFAVANEDNKYRLTVGSYSGTAGDSLRHHDDSEFSTRDRDNDKTSTTWCAQSYKGGWWYNKCLQANLNGLYLGGANTTIFEGINWGHWHGTSYSLKMVAMKIRPQ</sequence>
<proteinExistence type="predicted"/>
<dbReference type="Pfam" id="PF00147">
    <property type="entry name" value="Fibrinogen_C"/>
    <property type="match status" value="1"/>
</dbReference>
<dbReference type="EMBL" id="JAODUO010002616">
    <property type="protein sequence ID" value="KAK2151393.1"/>
    <property type="molecule type" value="Genomic_DNA"/>
</dbReference>
<dbReference type="CDD" id="cd00087">
    <property type="entry name" value="FReD"/>
    <property type="match status" value="1"/>
</dbReference>
<dbReference type="Proteomes" id="UP001209878">
    <property type="component" value="Unassembled WGS sequence"/>
</dbReference>
<dbReference type="AlphaFoldDB" id="A0AAD9JEZ5"/>
<dbReference type="PANTHER" id="PTHR19143:SF458">
    <property type="entry name" value="FIBRINOGEN C-TERMINAL DOMAIN-CONTAINING PROTEIN-RELATED"/>
    <property type="match status" value="1"/>
</dbReference>
<dbReference type="FunFam" id="3.90.215.10:FF:000001">
    <property type="entry name" value="Tenascin isoform 1"/>
    <property type="match status" value="1"/>
</dbReference>
<accession>A0AAD9JEZ5</accession>
<name>A0AAD9JEZ5_RIDPI</name>
<dbReference type="PROSITE" id="PS51406">
    <property type="entry name" value="FIBRINOGEN_C_2"/>
    <property type="match status" value="1"/>
</dbReference>
<gene>
    <name evidence="3" type="ORF">NP493_2630g00001</name>
</gene>
<keyword evidence="4" id="KW-1185">Reference proteome</keyword>
<dbReference type="PANTHER" id="PTHR19143">
    <property type="entry name" value="FIBRINOGEN/TENASCIN/ANGIOPOEITIN"/>
    <property type="match status" value="1"/>
</dbReference>
<dbReference type="InterPro" id="IPR002181">
    <property type="entry name" value="Fibrinogen_a/b/g_C_dom"/>
</dbReference>
<dbReference type="SUPFAM" id="SSF56496">
    <property type="entry name" value="Fibrinogen C-terminal domain-like"/>
    <property type="match status" value="1"/>
</dbReference>
<dbReference type="InterPro" id="IPR050373">
    <property type="entry name" value="Fibrinogen_C-term_domain"/>
</dbReference>
<dbReference type="InterPro" id="IPR036056">
    <property type="entry name" value="Fibrinogen-like_C"/>
</dbReference>
<keyword evidence="1" id="KW-1015">Disulfide bond</keyword>
<dbReference type="Gene3D" id="3.90.215.10">
    <property type="entry name" value="Gamma Fibrinogen, chain A, domain 1"/>
    <property type="match status" value="1"/>
</dbReference>
<feature type="domain" description="Fibrinogen C-terminal" evidence="2">
    <location>
        <begin position="1"/>
        <end position="176"/>
    </location>
</feature>
<dbReference type="InterPro" id="IPR020837">
    <property type="entry name" value="Fibrinogen_CS"/>
</dbReference>